<reference evidence="4 5" key="1">
    <citation type="submission" date="2019-05" db="EMBL/GenBank/DDBJ databases">
        <title>Mikania micrantha, genome provides insights into the molecular mechanism of rapid growth.</title>
        <authorList>
            <person name="Liu B."/>
        </authorList>
    </citation>
    <scope>NUCLEOTIDE SEQUENCE [LARGE SCALE GENOMIC DNA]</scope>
    <source>
        <strain evidence="4">NLD-2019</strain>
        <tissue evidence="4">Leaf</tissue>
    </source>
</reference>
<dbReference type="SUPFAM" id="SSF52777">
    <property type="entry name" value="CoA-dependent acyltransferases"/>
    <property type="match status" value="1"/>
</dbReference>
<dbReference type="PANTHER" id="PTHR31623">
    <property type="entry name" value="F21J9.9"/>
    <property type="match status" value="1"/>
</dbReference>
<comment type="caution">
    <text evidence="4">The sequence shown here is derived from an EMBL/GenBank/DDBJ whole genome shotgun (WGS) entry which is preliminary data.</text>
</comment>
<sequence>MMIGNLVRRQLHTIISRQTIKPSSPTPPHLHTYNLSDLDLLNPKAYIPLILFYPNNANCRLTADQKVTVLKSSLSLTLTRHYPFAGRFPVTPTTPSYVDCNDEGVVFVESRNDTQLETFRLMTGQDEILGQLFADGVVHQMSASCKNLVTVQVNHFACGGVGLAISMSHLIGDACSLGSFLSHWAYVARYGSVDHQQVLPLNPHFIQSKRTDYSIRPEPAVAAADTTDVFVARRFVFPNSKLSEVKNKVVSEAGGSINNPTRVEVLTSLLFKTAVAAASVKCGSFKPSYLFFMVNMRDRFVEKLPQTTIGNFVSLMMVPVRHTNENSLTMVVAEIKKHKLRFAGIKSVEQLALNNSKSKVGNQDLDNVGKGSYFCSSFCGFPFNKLDFGWGKPMGTTLATKSTGKNGFVLMDTPDGDGVDVLVMLEQQHMKIFENDKEMLSFCQTN</sequence>
<protein>
    <recommendedName>
        <fullName evidence="6">Transferase, Chloramphenicol acetyltransferase-like domain protein</fullName>
    </recommendedName>
</protein>
<dbReference type="AlphaFoldDB" id="A0A5N6PKD4"/>
<evidence type="ECO:0000256" key="1">
    <source>
        <dbReference type="ARBA" id="ARBA00009861"/>
    </source>
</evidence>
<proteinExistence type="inferred from homology"/>
<name>A0A5N6PKD4_9ASTR</name>
<dbReference type="Proteomes" id="UP000326396">
    <property type="component" value="Linkage Group LG11"/>
</dbReference>
<evidence type="ECO:0000313" key="4">
    <source>
        <dbReference type="EMBL" id="KAD6794373.1"/>
    </source>
</evidence>
<keyword evidence="3" id="KW-0012">Acyltransferase</keyword>
<dbReference type="InterPro" id="IPR023213">
    <property type="entry name" value="CAT-like_dom_sf"/>
</dbReference>
<dbReference type="EMBL" id="SZYD01000003">
    <property type="protein sequence ID" value="KAD6794373.1"/>
    <property type="molecule type" value="Genomic_DNA"/>
</dbReference>
<dbReference type="PANTHER" id="PTHR31623:SF86">
    <property type="entry name" value="DEACETYLVINDOLINE O-ACETYLTRANSFERASE"/>
    <property type="match status" value="1"/>
</dbReference>
<organism evidence="4 5">
    <name type="scientific">Mikania micrantha</name>
    <name type="common">bitter vine</name>
    <dbReference type="NCBI Taxonomy" id="192012"/>
    <lineage>
        <taxon>Eukaryota</taxon>
        <taxon>Viridiplantae</taxon>
        <taxon>Streptophyta</taxon>
        <taxon>Embryophyta</taxon>
        <taxon>Tracheophyta</taxon>
        <taxon>Spermatophyta</taxon>
        <taxon>Magnoliopsida</taxon>
        <taxon>eudicotyledons</taxon>
        <taxon>Gunneridae</taxon>
        <taxon>Pentapetalae</taxon>
        <taxon>asterids</taxon>
        <taxon>campanulids</taxon>
        <taxon>Asterales</taxon>
        <taxon>Asteraceae</taxon>
        <taxon>Asteroideae</taxon>
        <taxon>Heliantheae alliance</taxon>
        <taxon>Eupatorieae</taxon>
        <taxon>Mikania</taxon>
    </lineage>
</organism>
<evidence type="ECO:0000313" key="5">
    <source>
        <dbReference type="Proteomes" id="UP000326396"/>
    </source>
</evidence>
<gene>
    <name evidence="4" type="ORF">E3N88_05269</name>
</gene>
<keyword evidence="5" id="KW-1185">Reference proteome</keyword>
<comment type="similarity">
    <text evidence="1">Belongs to the plant acyltransferase family.</text>
</comment>
<dbReference type="Gene3D" id="3.30.559.10">
    <property type="entry name" value="Chloramphenicol acetyltransferase-like domain"/>
    <property type="match status" value="2"/>
</dbReference>
<evidence type="ECO:0000256" key="2">
    <source>
        <dbReference type="ARBA" id="ARBA00022679"/>
    </source>
</evidence>
<keyword evidence="2" id="KW-0808">Transferase</keyword>
<evidence type="ECO:0008006" key="6">
    <source>
        <dbReference type="Google" id="ProtNLM"/>
    </source>
</evidence>
<dbReference type="OrthoDB" id="671439at2759"/>
<evidence type="ECO:0000256" key="3">
    <source>
        <dbReference type="ARBA" id="ARBA00023315"/>
    </source>
</evidence>
<dbReference type="GO" id="GO:0016746">
    <property type="term" value="F:acyltransferase activity"/>
    <property type="evidence" value="ECO:0007669"/>
    <property type="project" value="UniProtKB-KW"/>
</dbReference>
<accession>A0A5N6PKD4</accession>
<dbReference type="Pfam" id="PF02458">
    <property type="entry name" value="Transferase"/>
    <property type="match status" value="1"/>
</dbReference>